<evidence type="ECO:0000256" key="1">
    <source>
        <dbReference type="SAM" id="Phobius"/>
    </source>
</evidence>
<dbReference type="EMBL" id="JACCKX010000001">
    <property type="protein sequence ID" value="NZA01859.1"/>
    <property type="molecule type" value="Genomic_DNA"/>
</dbReference>
<organism evidence="3 4">
    <name type="scientific">Ottowia beijingensis</name>
    <dbReference type="NCBI Taxonomy" id="1207057"/>
    <lineage>
        <taxon>Bacteria</taxon>
        <taxon>Pseudomonadati</taxon>
        <taxon>Pseudomonadota</taxon>
        <taxon>Betaproteobacteria</taxon>
        <taxon>Burkholderiales</taxon>
        <taxon>Comamonadaceae</taxon>
        <taxon>Ottowia</taxon>
    </lineage>
</organism>
<dbReference type="Proteomes" id="UP000589716">
    <property type="component" value="Unassembled WGS sequence"/>
</dbReference>
<keyword evidence="4" id="KW-1185">Reference proteome</keyword>
<reference evidence="3 4" key="1">
    <citation type="submission" date="2020-07" db="EMBL/GenBank/DDBJ databases">
        <authorList>
            <person name="Maaloum M."/>
        </authorList>
    </citation>
    <scope>NUCLEOTIDE SEQUENCE [LARGE SCALE GENOMIC DNA]</scope>
    <source>
        <strain evidence="3 4">GCS-AN-3</strain>
    </source>
</reference>
<dbReference type="Pfam" id="PF18203">
    <property type="entry name" value="IPTL-CTERM"/>
    <property type="match status" value="1"/>
</dbReference>
<keyword evidence="1" id="KW-1133">Transmembrane helix</keyword>
<evidence type="ECO:0000313" key="4">
    <source>
        <dbReference type="Proteomes" id="UP000589716"/>
    </source>
</evidence>
<evidence type="ECO:0000259" key="2">
    <source>
        <dbReference type="Pfam" id="PF18203"/>
    </source>
</evidence>
<evidence type="ECO:0000313" key="3">
    <source>
        <dbReference type="EMBL" id="NZA01859.1"/>
    </source>
</evidence>
<accession>A0A853IYA9</accession>
<name>A0A853IYA9_9BURK</name>
<dbReference type="NCBIfam" id="TIGR04174">
    <property type="entry name" value="IPTL_CTERM"/>
    <property type="match status" value="1"/>
</dbReference>
<proteinExistence type="predicted"/>
<dbReference type="AlphaFoldDB" id="A0A853IYA9"/>
<feature type="transmembrane region" description="Helical" evidence="1">
    <location>
        <begin position="77"/>
        <end position="95"/>
    </location>
</feature>
<keyword evidence="1" id="KW-0472">Membrane</keyword>
<dbReference type="RefSeq" id="WP_180550263.1">
    <property type="nucleotide sequence ID" value="NZ_JACCKX010000001.1"/>
</dbReference>
<comment type="caution">
    <text evidence="3">The sequence shown here is derived from an EMBL/GenBank/DDBJ whole genome shotgun (WGS) entry which is preliminary data.</text>
</comment>
<keyword evidence="1" id="KW-0812">Transmembrane</keyword>
<gene>
    <name evidence="3" type="ORF">H0I39_09000</name>
</gene>
<feature type="domain" description="IPTL-CTERM protein sorting" evidence="2">
    <location>
        <begin position="72"/>
        <end position="98"/>
    </location>
</feature>
<sequence>MPAGTTVTITITGPNGFTRTLTATTDGAGAYGPVPAGTLPADDYTVTTTAAGVAPVAQTLAVRAAAGAGAVQAVPTLGTWALGLLGLLLAGVAGWRRRFQ</sequence>
<protein>
    <submittedName>
        <fullName evidence="3">IPTL-CTERM sorting domain-containing protein</fullName>
    </submittedName>
</protein>
<dbReference type="InterPro" id="IPR026442">
    <property type="entry name" value="IPTL_CTERM"/>
</dbReference>